<evidence type="ECO:0008006" key="3">
    <source>
        <dbReference type="Google" id="ProtNLM"/>
    </source>
</evidence>
<accession>C7N4E4</accession>
<dbReference type="EMBL" id="CP001684">
    <property type="protein sequence ID" value="ACV21779.1"/>
    <property type="molecule type" value="Genomic_DNA"/>
</dbReference>
<dbReference type="Proteomes" id="UP000002026">
    <property type="component" value="Chromosome"/>
</dbReference>
<sequence>MSNEVRQGSNPNFAPPVEEGIVFEFEDESGELVTLEFLGLLLHNDRRYGFFFPVDDENPAKSSGEVLVMEVTELDEEGQPAGFEYVVDEAILNEVYASFQEATKDIYRFE</sequence>
<protein>
    <recommendedName>
        <fullName evidence="3">DUF1292 domain-containing protein</fullName>
    </recommendedName>
</protein>
<dbReference type="KEGG" id="shi:Shel_07210"/>
<gene>
    <name evidence="1" type="ordered locus">Shel_07210</name>
</gene>
<keyword evidence="2" id="KW-1185">Reference proteome</keyword>
<reference evidence="1 2" key="1">
    <citation type="journal article" date="2009" name="Stand. Genomic Sci.">
        <title>Complete genome sequence of Slackia heliotrinireducens type strain (RHS 1).</title>
        <authorList>
            <person name="Pukall R."/>
            <person name="Lapidus A."/>
            <person name="Nolan M."/>
            <person name="Copeland A."/>
            <person name="Glavina Del Rio T."/>
            <person name="Lucas S."/>
            <person name="Chen F."/>
            <person name="Tice H."/>
            <person name="Cheng J.F."/>
            <person name="Chertkov O."/>
            <person name="Bruce D."/>
            <person name="Goodwin L."/>
            <person name="Kuske C."/>
            <person name="Brettin T."/>
            <person name="Detter J.C."/>
            <person name="Han C."/>
            <person name="Pitluck S."/>
            <person name="Pati A."/>
            <person name="Mavrommatis K."/>
            <person name="Ivanova N."/>
            <person name="Ovchinnikova G."/>
            <person name="Chen A."/>
            <person name="Palaniappan K."/>
            <person name="Schneider S."/>
            <person name="Rohde M."/>
            <person name="Chain P."/>
            <person name="D'haeseleer P."/>
            <person name="Goker M."/>
            <person name="Bristow J."/>
            <person name="Eisen J.A."/>
            <person name="Markowitz V."/>
            <person name="Kyrpides N.C."/>
            <person name="Klenk H.P."/>
            <person name="Hugenholtz P."/>
        </authorList>
    </citation>
    <scope>NUCLEOTIDE SEQUENCE [LARGE SCALE GENOMIC DNA]</scope>
    <source>
        <strain evidence="2">ATCC 29202 / DSM 20476 / NCTC 11029 / RHS 1</strain>
    </source>
</reference>
<dbReference type="HOGENOM" id="CLU_2206304_0_0_11"/>
<dbReference type="STRING" id="471855.Shel_07210"/>
<evidence type="ECO:0000313" key="1">
    <source>
        <dbReference type="EMBL" id="ACV21779.1"/>
    </source>
</evidence>
<dbReference type="eggNOG" id="ENOG5032RHV">
    <property type="taxonomic scope" value="Bacteria"/>
</dbReference>
<proteinExistence type="predicted"/>
<organism evidence="1 2">
    <name type="scientific">Slackia heliotrinireducens (strain ATCC 29202 / DSM 20476 / NCTC 11029 / RHS 1)</name>
    <name type="common">Peptococcus heliotrinreducens</name>
    <dbReference type="NCBI Taxonomy" id="471855"/>
    <lineage>
        <taxon>Bacteria</taxon>
        <taxon>Bacillati</taxon>
        <taxon>Actinomycetota</taxon>
        <taxon>Coriobacteriia</taxon>
        <taxon>Eggerthellales</taxon>
        <taxon>Eggerthellaceae</taxon>
        <taxon>Slackia</taxon>
    </lineage>
</organism>
<name>C7N4E4_SLAHD</name>
<evidence type="ECO:0000313" key="2">
    <source>
        <dbReference type="Proteomes" id="UP000002026"/>
    </source>
</evidence>
<dbReference type="AlphaFoldDB" id="C7N4E4"/>
<dbReference type="RefSeq" id="WP_012797883.1">
    <property type="nucleotide sequence ID" value="NC_013165.1"/>
</dbReference>